<keyword evidence="3" id="KW-1185">Reference proteome</keyword>
<sequence>MAQHQPPRIHRGTVYGAKHQKGMTLPAISSPVRNPTPEQRTARVERERTPQQHSTSRADALAQLVVRLTDAARYRIVRSEWKGGASPHFDGLAPRLQVCILGDWIQDVVSRLPDAAAPSDCQGIAFWKDGACHAVLKFLHTLIHEEIHDGTNEWRLTAVALYEASTNGARAPINASTSTDTNAWRVCIDCVLTEFLTNAVVRRALAGADDAQRSIDACSSSNGHSYVIGVGIEQDRLIPLRPWAADDLRRANALIASLDYEHSADAALFEAVMWRSQEDEAERVTRVRAAVNLMREAEASARHATETASRLVQTAEAARRAPGLSKKDLQNISSRLSFARTSCGEADVLWREQCRRLCDGLSLLLRAHVHQRRTGWVGALLAGGASTSERLETFKDSCVSRLHCTDETVAAFPELEDYVCAAHPLCAPAGPLWEYLASVSR</sequence>
<evidence type="ECO:0000313" key="3">
    <source>
        <dbReference type="Proteomes" id="UP000789595"/>
    </source>
</evidence>
<feature type="region of interest" description="Disordered" evidence="1">
    <location>
        <begin position="1"/>
        <end position="57"/>
    </location>
</feature>
<accession>A0A8J2SM69</accession>
<dbReference type="AlphaFoldDB" id="A0A8J2SM69"/>
<name>A0A8J2SM69_9STRA</name>
<dbReference type="OrthoDB" id="10610216at2759"/>
<dbReference type="Proteomes" id="UP000789595">
    <property type="component" value="Unassembled WGS sequence"/>
</dbReference>
<proteinExistence type="predicted"/>
<protein>
    <submittedName>
        <fullName evidence="2">Uncharacterized protein</fullName>
    </submittedName>
</protein>
<reference evidence="2" key="1">
    <citation type="submission" date="2021-11" db="EMBL/GenBank/DDBJ databases">
        <authorList>
            <consortium name="Genoscope - CEA"/>
            <person name="William W."/>
        </authorList>
    </citation>
    <scope>NUCLEOTIDE SEQUENCE</scope>
</reference>
<organism evidence="2 3">
    <name type="scientific">Pelagomonas calceolata</name>
    <dbReference type="NCBI Taxonomy" id="35677"/>
    <lineage>
        <taxon>Eukaryota</taxon>
        <taxon>Sar</taxon>
        <taxon>Stramenopiles</taxon>
        <taxon>Ochrophyta</taxon>
        <taxon>Pelagophyceae</taxon>
        <taxon>Pelagomonadales</taxon>
        <taxon>Pelagomonadaceae</taxon>
        <taxon>Pelagomonas</taxon>
    </lineage>
</organism>
<feature type="compositionally biased region" description="Basic and acidic residues" evidence="1">
    <location>
        <begin position="40"/>
        <end position="50"/>
    </location>
</feature>
<dbReference type="EMBL" id="CAKKNE010000003">
    <property type="protein sequence ID" value="CAH0370321.1"/>
    <property type="molecule type" value="Genomic_DNA"/>
</dbReference>
<evidence type="ECO:0000256" key="1">
    <source>
        <dbReference type="SAM" id="MobiDB-lite"/>
    </source>
</evidence>
<comment type="caution">
    <text evidence="2">The sequence shown here is derived from an EMBL/GenBank/DDBJ whole genome shotgun (WGS) entry which is preliminary data.</text>
</comment>
<evidence type="ECO:0000313" key="2">
    <source>
        <dbReference type="EMBL" id="CAH0370321.1"/>
    </source>
</evidence>
<gene>
    <name evidence="2" type="ORF">PECAL_3P01990</name>
</gene>